<evidence type="ECO:0000259" key="5">
    <source>
        <dbReference type="Pfam" id="PF04198"/>
    </source>
</evidence>
<dbReference type="PANTHER" id="PTHR34294:SF5">
    <property type="entry name" value="CENTRAL GLYCOLYTIC GENES REGULATOR"/>
    <property type="match status" value="1"/>
</dbReference>
<dbReference type="InterPro" id="IPR048715">
    <property type="entry name" value="CggR_N"/>
</dbReference>
<dbReference type="Pfam" id="PF21715">
    <property type="entry name" value="CggR_N"/>
    <property type="match status" value="1"/>
</dbReference>
<feature type="domain" description="CggR N-terminal DNA binding" evidence="6">
    <location>
        <begin position="18"/>
        <end position="87"/>
    </location>
</feature>
<keyword evidence="4" id="KW-0804">Transcription</keyword>
<dbReference type="EMBL" id="UPPP01000077">
    <property type="protein sequence ID" value="VBB07635.1"/>
    <property type="molecule type" value="Genomic_DNA"/>
</dbReference>
<evidence type="ECO:0000256" key="2">
    <source>
        <dbReference type="ARBA" id="ARBA00023015"/>
    </source>
</evidence>
<evidence type="ECO:0000256" key="3">
    <source>
        <dbReference type="ARBA" id="ARBA00023125"/>
    </source>
</evidence>
<evidence type="ECO:0000259" key="6">
    <source>
        <dbReference type="Pfam" id="PF21715"/>
    </source>
</evidence>
<proteinExistence type="inferred from homology"/>
<dbReference type="SUPFAM" id="SSF46785">
    <property type="entry name" value="Winged helix' DNA-binding domain"/>
    <property type="match status" value="1"/>
</dbReference>
<dbReference type="InterPro" id="IPR036388">
    <property type="entry name" value="WH-like_DNA-bd_sf"/>
</dbReference>
<evidence type="ECO:0000256" key="4">
    <source>
        <dbReference type="ARBA" id="ARBA00023163"/>
    </source>
</evidence>
<accession>A0A498R9G1</accession>
<dbReference type="PANTHER" id="PTHR34294">
    <property type="entry name" value="TRANSCRIPTIONAL REGULATOR-RELATED"/>
    <property type="match status" value="1"/>
</dbReference>
<keyword evidence="2" id="KW-0805">Transcription regulation</keyword>
<evidence type="ECO:0000313" key="8">
    <source>
        <dbReference type="Proteomes" id="UP000277811"/>
    </source>
</evidence>
<evidence type="ECO:0000313" key="7">
    <source>
        <dbReference type="EMBL" id="VBB07635.1"/>
    </source>
</evidence>
<reference evidence="7 8" key="1">
    <citation type="submission" date="2018-06" db="EMBL/GenBank/DDBJ databases">
        <authorList>
            <person name="Strepis N."/>
        </authorList>
    </citation>
    <scope>NUCLEOTIDE SEQUENCE [LARGE SCALE GENOMIC DNA]</scope>
    <source>
        <strain evidence="7">LUCI</strain>
    </source>
</reference>
<dbReference type="OrthoDB" id="9793820at2"/>
<dbReference type="Gene3D" id="1.10.10.10">
    <property type="entry name" value="Winged helix-like DNA-binding domain superfamily/Winged helix DNA-binding domain"/>
    <property type="match status" value="1"/>
</dbReference>
<dbReference type="SUPFAM" id="SSF100950">
    <property type="entry name" value="NagB/RpiA/CoA transferase-like"/>
    <property type="match status" value="1"/>
</dbReference>
<name>A0A498R9G1_9FIRM</name>
<protein>
    <submittedName>
        <fullName evidence="7">Uncharacterized protein</fullName>
    </submittedName>
</protein>
<dbReference type="InterPro" id="IPR051054">
    <property type="entry name" value="SorC_transcr_regulators"/>
</dbReference>
<comment type="similarity">
    <text evidence="1">Belongs to the SorC transcriptional regulatory family.</text>
</comment>
<feature type="domain" description="Sugar-binding" evidence="5">
    <location>
        <begin position="93"/>
        <end position="335"/>
    </location>
</feature>
<dbReference type="Proteomes" id="UP000277811">
    <property type="component" value="Unassembled WGS sequence"/>
</dbReference>
<dbReference type="GO" id="GO:0030246">
    <property type="term" value="F:carbohydrate binding"/>
    <property type="evidence" value="ECO:0007669"/>
    <property type="project" value="InterPro"/>
</dbReference>
<keyword evidence="3" id="KW-0238">DNA-binding</keyword>
<dbReference type="InterPro" id="IPR037171">
    <property type="entry name" value="NagB/RpiA_transferase-like"/>
</dbReference>
<keyword evidence="8" id="KW-1185">Reference proteome</keyword>
<dbReference type="RefSeq" id="WP_122628567.1">
    <property type="nucleotide sequence ID" value="NZ_UPPP01000077.1"/>
</dbReference>
<dbReference type="InterPro" id="IPR007324">
    <property type="entry name" value="Sugar-bd_dom_put"/>
</dbReference>
<sequence>MEKVVQLHHKIAPELISVIEERYNILRHIQYAQPLGRRALAGMLETGERVVRTQVDFLKSAGLVDFSPLGMTVTREGEEILADLAEYIRLLRGLTSLEEEIAQKLSVKQVIIIPGDSGVDDTVQREMGRAAASLVYKHLGQNMTIAVSGGSTTAMMAEAINFTEPTTTVVPARGGLGERVEYQANTIAAVIATKLGGRYRLLHVKDAISEEVLEFILAGDAAILELSNIIKHADILVHGIGQAAKMAASRGLDESVVAEIAGKGAVGEALGQYCDLQGKIVYSTSSVGVRLDGLEDIGVVIAVAGGRKKAEALVAVANAGGQDILITDEAAAREVQTIINIKHK</sequence>
<organism evidence="7 8">
    <name type="scientific">Lucifera butyrica</name>
    <dbReference type="NCBI Taxonomy" id="1351585"/>
    <lineage>
        <taxon>Bacteria</taxon>
        <taxon>Bacillati</taxon>
        <taxon>Bacillota</taxon>
        <taxon>Negativicutes</taxon>
        <taxon>Veillonellales</taxon>
        <taxon>Veillonellaceae</taxon>
        <taxon>Lucifera</taxon>
    </lineage>
</organism>
<dbReference type="Gene3D" id="3.40.50.1360">
    <property type="match status" value="1"/>
</dbReference>
<evidence type="ECO:0000256" key="1">
    <source>
        <dbReference type="ARBA" id="ARBA00010466"/>
    </source>
</evidence>
<gene>
    <name evidence="7" type="ORF">LUCI_2900</name>
</gene>
<dbReference type="AlphaFoldDB" id="A0A498R9G1"/>
<dbReference type="Pfam" id="PF04198">
    <property type="entry name" value="Sugar-bind"/>
    <property type="match status" value="1"/>
</dbReference>
<dbReference type="InterPro" id="IPR036390">
    <property type="entry name" value="WH_DNA-bd_sf"/>
</dbReference>
<dbReference type="GO" id="GO:0003677">
    <property type="term" value="F:DNA binding"/>
    <property type="evidence" value="ECO:0007669"/>
    <property type="project" value="UniProtKB-KW"/>
</dbReference>